<evidence type="ECO:0000259" key="6">
    <source>
        <dbReference type="PROSITE" id="PS51330"/>
    </source>
</evidence>
<dbReference type="PIRSF" id="PIRSF000194">
    <property type="entry name" value="DHFR"/>
    <property type="match status" value="1"/>
</dbReference>
<dbReference type="InterPro" id="IPR012259">
    <property type="entry name" value="DHFR"/>
</dbReference>
<sequence>MISLIVAAARNGVIGRNNQLPWHLPGDLKYFKGVTLGKPVVMGRKTFQSIGRPLPGRTNVVITRDTGWRAEGVLVAHDVETALALAAGLAAGGEVMVIGGAEIFRAALPLATRLYLTEVQADIDGDAFFPHPDPAEWRELSRRQQDGDPPYAFVVLERRG</sequence>
<dbReference type="AlphaFoldDB" id="A0A1J5SQG2"/>
<dbReference type="PROSITE" id="PS00075">
    <property type="entry name" value="DHFR_1"/>
    <property type="match status" value="1"/>
</dbReference>
<dbReference type="InterPro" id="IPR024072">
    <property type="entry name" value="DHFR-like_dom_sf"/>
</dbReference>
<dbReference type="SUPFAM" id="SSF53597">
    <property type="entry name" value="Dihydrofolate reductase-like"/>
    <property type="match status" value="1"/>
</dbReference>
<evidence type="ECO:0000256" key="5">
    <source>
        <dbReference type="ARBA" id="ARBA00023002"/>
    </source>
</evidence>
<evidence type="ECO:0000256" key="1">
    <source>
        <dbReference type="ARBA" id="ARBA00004903"/>
    </source>
</evidence>
<evidence type="ECO:0000313" key="7">
    <source>
        <dbReference type="EMBL" id="OIR06256.1"/>
    </source>
</evidence>
<protein>
    <recommendedName>
        <fullName evidence="2">dihydrofolate reductase</fullName>
        <ecNumber evidence="2">1.5.1.3</ecNumber>
    </recommendedName>
</protein>
<dbReference type="EMBL" id="MLJW01000045">
    <property type="protein sequence ID" value="OIR06256.1"/>
    <property type="molecule type" value="Genomic_DNA"/>
</dbReference>
<dbReference type="GO" id="GO:0046452">
    <property type="term" value="P:dihydrofolate metabolic process"/>
    <property type="evidence" value="ECO:0007669"/>
    <property type="project" value="TreeGrafter"/>
</dbReference>
<dbReference type="InterPro" id="IPR017925">
    <property type="entry name" value="DHFR_CS"/>
</dbReference>
<evidence type="ECO:0000256" key="3">
    <source>
        <dbReference type="ARBA" id="ARBA00022563"/>
    </source>
</evidence>
<comment type="pathway">
    <text evidence="1">Cofactor biosynthesis; tetrahydrofolate biosynthesis; 5,6,7,8-tetrahydrofolate from 7,8-dihydrofolate: step 1/1.</text>
</comment>
<dbReference type="InterPro" id="IPR001796">
    <property type="entry name" value="DHFR_dom"/>
</dbReference>
<dbReference type="Pfam" id="PF00186">
    <property type="entry name" value="DHFR_1"/>
    <property type="match status" value="1"/>
</dbReference>
<feature type="domain" description="DHFR" evidence="6">
    <location>
        <begin position="1"/>
        <end position="158"/>
    </location>
</feature>
<dbReference type="GO" id="GO:0050661">
    <property type="term" value="F:NADP binding"/>
    <property type="evidence" value="ECO:0007669"/>
    <property type="project" value="InterPro"/>
</dbReference>
<name>A0A1J5SQG2_9ZZZZ</name>
<reference evidence="7" key="1">
    <citation type="submission" date="2016-10" db="EMBL/GenBank/DDBJ databases">
        <title>Sequence of Gallionella enrichment culture.</title>
        <authorList>
            <person name="Poehlein A."/>
            <person name="Muehling M."/>
            <person name="Daniel R."/>
        </authorList>
    </citation>
    <scope>NUCLEOTIDE SEQUENCE</scope>
</reference>
<dbReference type="GO" id="GO:0006730">
    <property type="term" value="P:one-carbon metabolic process"/>
    <property type="evidence" value="ECO:0007669"/>
    <property type="project" value="UniProtKB-KW"/>
</dbReference>
<proteinExistence type="predicted"/>
<dbReference type="GO" id="GO:0004146">
    <property type="term" value="F:dihydrofolate reductase activity"/>
    <property type="evidence" value="ECO:0007669"/>
    <property type="project" value="UniProtKB-EC"/>
</dbReference>
<dbReference type="GO" id="GO:0005829">
    <property type="term" value="C:cytosol"/>
    <property type="evidence" value="ECO:0007669"/>
    <property type="project" value="TreeGrafter"/>
</dbReference>
<dbReference type="EC" id="1.5.1.3" evidence="2"/>
<dbReference type="PROSITE" id="PS51330">
    <property type="entry name" value="DHFR_2"/>
    <property type="match status" value="1"/>
</dbReference>
<organism evidence="7">
    <name type="scientific">mine drainage metagenome</name>
    <dbReference type="NCBI Taxonomy" id="410659"/>
    <lineage>
        <taxon>unclassified sequences</taxon>
        <taxon>metagenomes</taxon>
        <taxon>ecological metagenomes</taxon>
    </lineage>
</organism>
<evidence type="ECO:0000256" key="4">
    <source>
        <dbReference type="ARBA" id="ARBA00022857"/>
    </source>
</evidence>
<dbReference type="GO" id="GO:0043168">
    <property type="term" value="F:anion binding"/>
    <property type="evidence" value="ECO:0007669"/>
    <property type="project" value="UniProtKB-ARBA"/>
</dbReference>
<accession>A0A1J5SQG2</accession>
<gene>
    <name evidence="7" type="primary">dhfrIII_1</name>
    <name evidence="7" type="ORF">GALL_117300</name>
</gene>
<dbReference type="GO" id="GO:0046654">
    <property type="term" value="P:tetrahydrofolate biosynthetic process"/>
    <property type="evidence" value="ECO:0007669"/>
    <property type="project" value="InterPro"/>
</dbReference>
<dbReference type="FunFam" id="3.40.430.10:FF:000001">
    <property type="entry name" value="Dihydrofolate reductase"/>
    <property type="match status" value="1"/>
</dbReference>
<keyword evidence="3" id="KW-0554">One-carbon metabolism</keyword>
<keyword evidence="5 7" id="KW-0560">Oxidoreductase</keyword>
<dbReference type="GO" id="GO:0046655">
    <property type="term" value="P:folic acid metabolic process"/>
    <property type="evidence" value="ECO:0007669"/>
    <property type="project" value="TreeGrafter"/>
</dbReference>
<dbReference type="PANTHER" id="PTHR48069">
    <property type="entry name" value="DIHYDROFOLATE REDUCTASE"/>
    <property type="match status" value="1"/>
</dbReference>
<evidence type="ECO:0000256" key="2">
    <source>
        <dbReference type="ARBA" id="ARBA00012856"/>
    </source>
</evidence>
<keyword evidence="4" id="KW-0521">NADP</keyword>
<dbReference type="PANTHER" id="PTHR48069:SF3">
    <property type="entry name" value="DIHYDROFOLATE REDUCTASE"/>
    <property type="match status" value="1"/>
</dbReference>
<dbReference type="PRINTS" id="PR00070">
    <property type="entry name" value="DHFR"/>
</dbReference>
<dbReference type="CDD" id="cd00209">
    <property type="entry name" value="DHFR"/>
    <property type="match status" value="1"/>
</dbReference>
<dbReference type="Gene3D" id="3.40.430.10">
    <property type="entry name" value="Dihydrofolate Reductase, subunit A"/>
    <property type="match status" value="1"/>
</dbReference>
<comment type="caution">
    <text evidence="7">The sequence shown here is derived from an EMBL/GenBank/DDBJ whole genome shotgun (WGS) entry which is preliminary data.</text>
</comment>